<name>A0A1V4AGN1_9ACTN</name>
<feature type="domain" description="FAD dependent oxidoreductase" evidence="2">
    <location>
        <begin position="4"/>
        <end position="372"/>
    </location>
</feature>
<dbReference type="PANTHER" id="PTHR13847:SF289">
    <property type="entry name" value="GLYCINE OXIDASE"/>
    <property type="match status" value="1"/>
</dbReference>
<dbReference type="SUPFAM" id="SSF51905">
    <property type="entry name" value="FAD/NAD(P)-binding domain"/>
    <property type="match status" value="1"/>
</dbReference>
<dbReference type="RefSeq" id="WP_179120014.1">
    <property type="nucleotide sequence ID" value="NZ_CP045178.1"/>
</dbReference>
<dbReference type="PANTHER" id="PTHR13847">
    <property type="entry name" value="SARCOSINE DEHYDROGENASE-RELATED"/>
    <property type="match status" value="1"/>
</dbReference>
<evidence type="ECO:0000313" key="4">
    <source>
        <dbReference type="Proteomes" id="UP000190539"/>
    </source>
</evidence>
<dbReference type="Pfam" id="PF01266">
    <property type="entry name" value="DAO"/>
    <property type="match status" value="1"/>
</dbReference>
<comment type="caution">
    <text evidence="3">The sequence shown here is derived from an EMBL/GenBank/DDBJ whole genome shotgun (WGS) entry which is preliminary data.</text>
</comment>
<dbReference type="Gene3D" id="3.30.9.10">
    <property type="entry name" value="D-Amino Acid Oxidase, subunit A, domain 2"/>
    <property type="match status" value="1"/>
</dbReference>
<reference evidence="3 4" key="1">
    <citation type="submission" date="2017-02" db="EMBL/GenBank/DDBJ databases">
        <title>Draft Genome Sequence of Streptomyces tsukubaensis F601, a Producer of the immunosuppressant tacrolimus FK506.</title>
        <authorList>
            <person name="Zong G."/>
            <person name="Zhong C."/>
            <person name="Fu J."/>
            <person name="Qin R."/>
            <person name="Cao G."/>
        </authorList>
    </citation>
    <scope>NUCLEOTIDE SEQUENCE [LARGE SCALE GENOMIC DNA]</scope>
    <source>
        <strain evidence="3 4">F601</strain>
    </source>
</reference>
<dbReference type="InterPro" id="IPR006076">
    <property type="entry name" value="FAD-dep_OxRdtase"/>
</dbReference>
<protein>
    <recommendedName>
        <fullName evidence="2">FAD dependent oxidoreductase domain-containing protein</fullName>
    </recommendedName>
</protein>
<dbReference type="STRING" id="83656.B1H18_01605"/>
<gene>
    <name evidence="3" type="ORF">B1H18_01605</name>
</gene>
<keyword evidence="1" id="KW-0560">Oxidoreductase</keyword>
<dbReference type="GO" id="GO:0016491">
    <property type="term" value="F:oxidoreductase activity"/>
    <property type="evidence" value="ECO:0007669"/>
    <property type="project" value="UniProtKB-KW"/>
</dbReference>
<dbReference type="Proteomes" id="UP000190539">
    <property type="component" value="Unassembled WGS sequence"/>
</dbReference>
<dbReference type="GO" id="GO:0005737">
    <property type="term" value="C:cytoplasm"/>
    <property type="evidence" value="ECO:0007669"/>
    <property type="project" value="TreeGrafter"/>
</dbReference>
<dbReference type="AlphaFoldDB" id="A0A1V4AGN1"/>
<evidence type="ECO:0000313" key="3">
    <source>
        <dbReference type="EMBL" id="OON82761.1"/>
    </source>
</evidence>
<dbReference type="EMBL" id="MVFC01000001">
    <property type="protein sequence ID" value="OON82761.1"/>
    <property type="molecule type" value="Genomic_DNA"/>
</dbReference>
<keyword evidence="4" id="KW-1185">Reference proteome</keyword>
<organism evidence="3 4">
    <name type="scientific">Streptomyces tsukubensis</name>
    <dbReference type="NCBI Taxonomy" id="83656"/>
    <lineage>
        <taxon>Bacteria</taxon>
        <taxon>Bacillati</taxon>
        <taxon>Actinomycetota</taxon>
        <taxon>Actinomycetes</taxon>
        <taxon>Kitasatosporales</taxon>
        <taxon>Streptomycetaceae</taxon>
        <taxon>Streptomyces</taxon>
    </lineage>
</organism>
<accession>A0A1V4AGN1</accession>
<evidence type="ECO:0000256" key="1">
    <source>
        <dbReference type="ARBA" id="ARBA00023002"/>
    </source>
</evidence>
<dbReference type="Gene3D" id="3.50.50.60">
    <property type="entry name" value="FAD/NAD(P)-binding domain"/>
    <property type="match status" value="1"/>
</dbReference>
<proteinExistence type="predicted"/>
<sequence length="481" mass="50527">MTVDVAVAGNGVLGLSTALELVRRSPKLRVVVVGPANRPGSATVAAGAMLNCFAEVTDSVGHHPASLAKFALARAALDAWPDWLEGLRDGEAGSGPALVAPGTFVVLGARATPTATRSFDAVLAALKEHAEPHHEVAAADIPGLRPVPHERPVRALYLEREGAVDARAVLDALAIAGRRSGITFLDGRADRLLSANGKVTGVRLADGSELSAGAVVVAAGAASQSLLDQLDPGRVPPLLHGTGGAVQTVRHTSPGFDRVIRTPTRSGACGMHLVPLGDGVEYIGATNIVLFDPPPGPRIGVTQFLLRFATDQFDTRLGMSAIQRWHYGSRPVPLDRFPLLGRAGPEGLYLATGTYRDGFHGSPVIAGHLADMILHPGATPRILAPFAPVRAPIETMTVEASIDLFESDAVETATEYGLRLPYFLDSEPVAAQTRDEARHTLERLARPIALQPEILAAVRDASPAHIDHLNTYLEAALPLPG</sequence>
<dbReference type="InterPro" id="IPR036188">
    <property type="entry name" value="FAD/NAD-bd_sf"/>
</dbReference>
<evidence type="ECO:0000259" key="2">
    <source>
        <dbReference type="Pfam" id="PF01266"/>
    </source>
</evidence>